<organism evidence="4 5">
    <name type="scientific">BD1-7 clade bacterium</name>
    <dbReference type="NCBI Taxonomy" id="2029982"/>
    <lineage>
        <taxon>Bacteria</taxon>
        <taxon>Pseudomonadati</taxon>
        <taxon>Pseudomonadota</taxon>
        <taxon>Gammaproteobacteria</taxon>
        <taxon>Cellvibrionales</taxon>
        <taxon>Spongiibacteraceae</taxon>
        <taxon>BD1-7 clade</taxon>
    </lineage>
</organism>
<evidence type="ECO:0000259" key="3">
    <source>
        <dbReference type="Pfam" id="PF00149"/>
    </source>
</evidence>
<dbReference type="Proteomes" id="UP000441399">
    <property type="component" value="Unassembled WGS sequence"/>
</dbReference>
<evidence type="ECO:0000313" key="5">
    <source>
        <dbReference type="Proteomes" id="UP000441399"/>
    </source>
</evidence>
<dbReference type="PROSITE" id="PS51257">
    <property type="entry name" value="PROKAR_LIPOPROTEIN"/>
    <property type="match status" value="1"/>
</dbReference>
<dbReference type="InterPro" id="IPR051558">
    <property type="entry name" value="Metallophosphoesterase_PAP"/>
</dbReference>
<keyword evidence="5" id="KW-1185">Reference proteome</keyword>
<reference evidence="4 5" key="1">
    <citation type="submission" date="2019-11" db="EMBL/GenBank/DDBJ databases">
        <authorList>
            <person name="Holert J."/>
        </authorList>
    </citation>
    <scope>NUCLEOTIDE SEQUENCE [LARGE SCALE GENOMIC DNA]</scope>
    <source>
        <strain evidence="4">SB11_3</strain>
    </source>
</reference>
<dbReference type="SUPFAM" id="SSF56300">
    <property type="entry name" value="Metallo-dependent phosphatases"/>
    <property type="match status" value="1"/>
</dbReference>
<keyword evidence="2 4" id="KW-0378">Hydrolase</keyword>
<gene>
    <name evidence="4" type="primary">phoA_3</name>
    <name evidence="4" type="ORF">OPDIPICF_03761</name>
</gene>
<dbReference type="AlphaFoldDB" id="A0A5S9NP12"/>
<evidence type="ECO:0000256" key="2">
    <source>
        <dbReference type="ARBA" id="ARBA00022801"/>
    </source>
</evidence>
<dbReference type="OrthoDB" id="9809781at2"/>
<sequence>MTSLKTLLTAASVSTLAILAGCQQDLSGLVDGLNSQQSADQQTSLVTRDYVRFVAIGDMGTGDANQQKVADAIQAICEERGCDFAIGLGDNIYEKGVSDIGDSQFSSKFERPYRHIDFPFYMSLGNHDNSHTSIGDGLNNFKGEIQVEYTYNPNRPSNKWNMPARYYDFSMPETGAPLIDFFAMDSNPSVVADVNHQYWRGRYSDEQQAWLENKIAASTGPWKIAFAHHPYLSNGKHGNAGWYDRIWLSGHTYKHMLEDAVCDKVDVIIAGHDHDLQWTKPVDSCGKTEFILSGAGGKTRSLGDTERNPAFYQKGDTLGFFLITVTETTFTGEAWEVNPETGAYTMAFSRTLEK</sequence>
<keyword evidence="1" id="KW-0732">Signal</keyword>
<dbReference type="PANTHER" id="PTHR10161">
    <property type="entry name" value="TARTRATE-RESISTANT ACID PHOSPHATASE TYPE 5"/>
    <property type="match status" value="1"/>
</dbReference>
<dbReference type="InterPro" id="IPR029052">
    <property type="entry name" value="Metallo-depent_PP-like"/>
</dbReference>
<dbReference type="GO" id="GO:0004035">
    <property type="term" value="F:alkaline phosphatase activity"/>
    <property type="evidence" value="ECO:0007669"/>
    <property type="project" value="UniProtKB-EC"/>
</dbReference>
<evidence type="ECO:0000256" key="1">
    <source>
        <dbReference type="ARBA" id="ARBA00022729"/>
    </source>
</evidence>
<feature type="domain" description="Calcineurin-like phosphoesterase" evidence="3">
    <location>
        <begin position="52"/>
        <end position="275"/>
    </location>
</feature>
<dbReference type="InterPro" id="IPR004843">
    <property type="entry name" value="Calcineurin-like_PHP"/>
</dbReference>
<dbReference type="Gene3D" id="3.60.21.10">
    <property type="match status" value="1"/>
</dbReference>
<accession>A0A5S9NP12</accession>
<proteinExistence type="predicted"/>
<dbReference type="Pfam" id="PF00149">
    <property type="entry name" value="Metallophos"/>
    <property type="match status" value="1"/>
</dbReference>
<name>A0A5S9NP12_9GAMM</name>
<dbReference type="PANTHER" id="PTHR10161:SF14">
    <property type="entry name" value="TARTRATE-RESISTANT ACID PHOSPHATASE TYPE 5"/>
    <property type="match status" value="1"/>
</dbReference>
<evidence type="ECO:0000313" key="4">
    <source>
        <dbReference type="EMBL" id="CAA0092091.1"/>
    </source>
</evidence>
<dbReference type="EMBL" id="CACSIO010000002">
    <property type="protein sequence ID" value="CAA0092091.1"/>
    <property type="molecule type" value="Genomic_DNA"/>
</dbReference>
<dbReference type="EC" id="3.1.3.1" evidence="4"/>
<protein>
    <submittedName>
        <fullName evidence="4">Alkaline phosphatase</fullName>
        <ecNumber evidence="4">3.1.3.1</ecNumber>
    </submittedName>
</protein>